<dbReference type="Pfam" id="PF01196">
    <property type="entry name" value="Ribosomal_L17"/>
    <property type="match status" value="1"/>
</dbReference>
<keyword evidence="8" id="KW-1185">Reference proteome</keyword>
<keyword evidence="3 4" id="KW-0687">Ribonucleoprotein</keyword>
<evidence type="ECO:0000256" key="6">
    <source>
        <dbReference type="SAM" id="MobiDB-lite"/>
    </source>
</evidence>
<dbReference type="Gene3D" id="3.90.1030.10">
    <property type="entry name" value="Ribosomal protein L17"/>
    <property type="match status" value="1"/>
</dbReference>
<dbReference type="GO" id="GO:0003735">
    <property type="term" value="F:structural constituent of ribosome"/>
    <property type="evidence" value="ECO:0007669"/>
    <property type="project" value="InterPro"/>
</dbReference>
<feature type="region of interest" description="Disordered" evidence="6">
    <location>
        <begin position="121"/>
        <end position="143"/>
    </location>
</feature>
<dbReference type="HAMAP" id="MF_01368">
    <property type="entry name" value="Ribosomal_bL17"/>
    <property type="match status" value="1"/>
</dbReference>
<comment type="caution">
    <text evidence="7">The sequence shown here is derived from an EMBL/GenBank/DDBJ whole genome shotgun (WGS) entry which is preliminary data.</text>
</comment>
<keyword evidence="2 4" id="KW-0689">Ribosomal protein</keyword>
<dbReference type="NCBIfam" id="TIGR00059">
    <property type="entry name" value="L17"/>
    <property type="match status" value="1"/>
</dbReference>
<dbReference type="InterPro" id="IPR047859">
    <property type="entry name" value="Ribosomal_bL17_CS"/>
</dbReference>
<evidence type="ECO:0000256" key="3">
    <source>
        <dbReference type="ARBA" id="ARBA00023274"/>
    </source>
</evidence>
<dbReference type="PANTHER" id="PTHR14413">
    <property type="entry name" value="RIBOSOMAL PROTEIN L17"/>
    <property type="match status" value="1"/>
</dbReference>
<evidence type="ECO:0000313" key="8">
    <source>
        <dbReference type="Proteomes" id="UP000233332"/>
    </source>
</evidence>
<organism evidence="7 8">
    <name type="scientific">Thalassospira lohafexi</name>
    <dbReference type="NCBI Taxonomy" id="744227"/>
    <lineage>
        <taxon>Bacteria</taxon>
        <taxon>Pseudomonadati</taxon>
        <taxon>Pseudomonadota</taxon>
        <taxon>Alphaproteobacteria</taxon>
        <taxon>Rhodospirillales</taxon>
        <taxon>Thalassospiraceae</taxon>
        <taxon>Thalassospira</taxon>
    </lineage>
</organism>
<dbReference type="GO" id="GO:0006412">
    <property type="term" value="P:translation"/>
    <property type="evidence" value="ECO:0007669"/>
    <property type="project" value="UniProtKB-UniRule"/>
</dbReference>
<reference evidence="7 8" key="1">
    <citation type="submission" date="2017-09" db="EMBL/GenBank/DDBJ databases">
        <title>Biodiversity and function of Thalassospira species in the particle-attached aromatic-hydrocarbon-degrading consortia from the surface seawater of the China South Sea.</title>
        <authorList>
            <person name="Dong C."/>
            <person name="Lai Q."/>
            <person name="Shao Z."/>
        </authorList>
    </citation>
    <scope>NUCLEOTIDE SEQUENCE [LARGE SCALE GENOMIC DNA]</scope>
    <source>
        <strain evidence="7 8">139Z-12</strain>
    </source>
</reference>
<dbReference type="AlphaFoldDB" id="A0A2N3L374"/>
<dbReference type="SUPFAM" id="SSF64263">
    <property type="entry name" value="Prokaryotic ribosomal protein L17"/>
    <property type="match status" value="1"/>
</dbReference>
<evidence type="ECO:0000256" key="1">
    <source>
        <dbReference type="ARBA" id="ARBA00008777"/>
    </source>
</evidence>
<protein>
    <recommendedName>
        <fullName evidence="4">Large ribosomal subunit protein bL17</fullName>
    </recommendedName>
</protein>
<evidence type="ECO:0000256" key="2">
    <source>
        <dbReference type="ARBA" id="ARBA00022980"/>
    </source>
</evidence>
<sequence>MRHGMHGRKLNRTSSHRKAMFANMAVSLLTHEQIKTTLPKAKDLRPYVEKLITLGKRGDLHARRQAISILRDDKIVAKLFGEIAERYKERSGGYTRVLKAGFRYGDAAPVAVIELVERNADAKGAEDRARVEAESEGEEASAE</sequence>
<dbReference type="InterPro" id="IPR036373">
    <property type="entry name" value="Ribosomal_bL17_sf"/>
</dbReference>
<dbReference type="Proteomes" id="UP000233332">
    <property type="component" value="Unassembled WGS sequence"/>
</dbReference>
<dbReference type="EMBL" id="NXGX01000006">
    <property type="protein sequence ID" value="PKR57264.1"/>
    <property type="molecule type" value="Genomic_DNA"/>
</dbReference>
<comment type="subunit">
    <text evidence="4">Part of the 50S ribosomal subunit. Contacts protein L32.</text>
</comment>
<evidence type="ECO:0000256" key="4">
    <source>
        <dbReference type="HAMAP-Rule" id="MF_01368"/>
    </source>
</evidence>
<dbReference type="PROSITE" id="PS01167">
    <property type="entry name" value="RIBOSOMAL_L17"/>
    <property type="match status" value="1"/>
</dbReference>
<gene>
    <name evidence="4" type="primary">rplQ</name>
    <name evidence="7" type="ORF">COO92_14990</name>
</gene>
<dbReference type="FunFam" id="3.90.1030.10:FF:000001">
    <property type="entry name" value="50S ribosomal protein L17"/>
    <property type="match status" value="1"/>
</dbReference>
<comment type="similarity">
    <text evidence="1 4 5">Belongs to the bacterial ribosomal protein bL17 family.</text>
</comment>
<dbReference type="RefSeq" id="WP_101303398.1">
    <property type="nucleotide sequence ID" value="NZ_NXGX01000006.1"/>
</dbReference>
<evidence type="ECO:0000313" key="7">
    <source>
        <dbReference type="EMBL" id="PKR57264.1"/>
    </source>
</evidence>
<name>A0A2N3L374_9PROT</name>
<accession>A0A2N3L374</accession>
<evidence type="ECO:0000256" key="5">
    <source>
        <dbReference type="RuleBase" id="RU000660"/>
    </source>
</evidence>
<feature type="compositionally biased region" description="Acidic residues" evidence="6">
    <location>
        <begin position="134"/>
        <end position="143"/>
    </location>
</feature>
<dbReference type="GO" id="GO:0022625">
    <property type="term" value="C:cytosolic large ribosomal subunit"/>
    <property type="evidence" value="ECO:0007669"/>
    <property type="project" value="TreeGrafter"/>
</dbReference>
<feature type="compositionally biased region" description="Basic and acidic residues" evidence="6">
    <location>
        <begin position="121"/>
        <end position="133"/>
    </location>
</feature>
<dbReference type="PANTHER" id="PTHR14413:SF16">
    <property type="entry name" value="LARGE RIBOSOMAL SUBUNIT PROTEIN BL17M"/>
    <property type="match status" value="1"/>
</dbReference>
<proteinExistence type="inferred from homology"/>
<dbReference type="InterPro" id="IPR000456">
    <property type="entry name" value="Ribosomal_bL17"/>
</dbReference>